<keyword evidence="2" id="KW-1185">Reference proteome</keyword>
<gene>
    <name evidence="1" type="ORF">HO173_012074</name>
</gene>
<evidence type="ECO:0000313" key="2">
    <source>
        <dbReference type="Proteomes" id="UP000578531"/>
    </source>
</evidence>
<proteinExistence type="predicted"/>
<name>A0A8H6CQH5_9LECA</name>
<comment type="caution">
    <text evidence="1">The sequence shown here is derived from an EMBL/GenBank/DDBJ whole genome shotgun (WGS) entry which is preliminary data.</text>
</comment>
<reference evidence="1 2" key="1">
    <citation type="journal article" date="2020" name="Genomics">
        <title>Complete, high-quality genomes from long-read metagenomic sequencing of two wolf lichen thalli reveals enigmatic genome architecture.</title>
        <authorList>
            <person name="McKenzie S.K."/>
            <person name="Walston R.F."/>
            <person name="Allen J.L."/>
        </authorList>
    </citation>
    <scope>NUCLEOTIDE SEQUENCE [LARGE SCALE GENOMIC DNA]</scope>
    <source>
        <strain evidence="1">WasteWater2</strain>
    </source>
</reference>
<evidence type="ECO:0000313" key="1">
    <source>
        <dbReference type="EMBL" id="KAF6227634.1"/>
    </source>
</evidence>
<dbReference type="EMBL" id="JACCJC010000083">
    <property type="protein sequence ID" value="KAF6227634.1"/>
    <property type="molecule type" value="Genomic_DNA"/>
</dbReference>
<protein>
    <submittedName>
        <fullName evidence="1">Uncharacterized protein</fullName>
    </submittedName>
</protein>
<dbReference type="AlphaFoldDB" id="A0A8H6CQH5"/>
<sequence>MAGDFLDIQSAGPPFVGLDNGVGFYSQTDGNFVNCLYLQRFTLRKDTSTISRLGR</sequence>
<dbReference type="RefSeq" id="XP_037159125.1">
    <property type="nucleotide sequence ID" value="XM_037313947.1"/>
</dbReference>
<dbReference type="Proteomes" id="UP000578531">
    <property type="component" value="Unassembled WGS sequence"/>
</dbReference>
<dbReference type="GeneID" id="59293711"/>
<accession>A0A8H6CQH5</accession>
<organism evidence="1 2">
    <name type="scientific">Letharia columbiana</name>
    <dbReference type="NCBI Taxonomy" id="112416"/>
    <lineage>
        <taxon>Eukaryota</taxon>
        <taxon>Fungi</taxon>
        <taxon>Dikarya</taxon>
        <taxon>Ascomycota</taxon>
        <taxon>Pezizomycotina</taxon>
        <taxon>Lecanoromycetes</taxon>
        <taxon>OSLEUM clade</taxon>
        <taxon>Lecanoromycetidae</taxon>
        <taxon>Lecanorales</taxon>
        <taxon>Lecanorineae</taxon>
        <taxon>Parmeliaceae</taxon>
        <taxon>Letharia</taxon>
    </lineage>
</organism>